<dbReference type="RefSeq" id="WP_035094677.1">
    <property type="nucleotide sequence ID" value="NZ_CP068983.1"/>
</dbReference>
<comment type="caution">
    <text evidence="2">The sequence shown here is derived from an EMBL/GenBank/DDBJ whole genome shotgun (WGS) entry which is preliminary data.</text>
</comment>
<accession>A0AA41QS10</accession>
<protein>
    <recommendedName>
        <fullName evidence="4">DUF3329 domain-containing protein</fullName>
    </recommendedName>
</protein>
<name>A0AA41QS10_9HYPH</name>
<evidence type="ECO:0000313" key="2">
    <source>
        <dbReference type="EMBL" id="MCI0129302.1"/>
    </source>
</evidence>
<keyword evidence="1" id="KW-0812">Transmembrane</keyword>
<dbReference type="AlphaFoldDB" id="A0AA41QS10"/>
<keyword evidence="3" id="KW-1185">Reference proteome</keyword>
<dbReference type="EMBL" id="JALAZD010000004">
    <property type="protein sequence ID" value="MCI0129302.1"/>
    <property type="molecule type" value="Genomic_DNA"/>
</dbReference>
<proteinExistence type="predicted"/>
<sequence length="81" mass="9644">MTDDKQPEKPGFMTLGWFEPVYRRVIVVAAIACWTLWEWLYNHDQFWGLISLVMLVYGVWTFFINFDKALEEARKNAKPKS</sequence>
<reference evidence="2" key="1">
    <citation type="submission" date="2022-03" db="EMBL/GenBank/DDBJ databases">
        <title>The complete genome sequence of a Methyloterrigena soli.</title>
        <authorList>
            <person name="Zi Z."/>
        </authorList>
    </citation>
    <scope>NUCLEOTIDE SEQUENCE</scope>
    <source>
        <strain evidence="2">M48</strain>
    </source>
</reference>
<evidence type="ECO:0008006" key="4">
    <source>
        <dbReference type="Google" id="ProtNLM"/>
    </source>
</evidence>
<keyword evidence="1" id="KW-1133">Transmembrane helix</keyword>
<organism evidence="2 3">
    <name type="scientific">Paradevosia shaoguanensis</name>
    <dbReference type="NCBI Taxonomy" id="1335043"/>
    <lineage>
        <taxon>Bacteria</taxon>
        <taxon>Pseudomonadati</taxon>
        <taxon>Pseudomonadota</taxon>
        <taxon>Alphaproteobacteria</taxon>
        <taxon>Hyphomicrobiales</taxon>
        <taxon>Devosiaceae</taxon>
        <taxon>Paradevosia</taxon>
    </lineage>
</organism>
<keyword evidence="1" id="KW-0472">Membrane</keyword>
<feature type="transmembrane region" description="Helical" evidence="1">
    <location>
        <begin position="46"/>
        <end position="66"/>
    </location>
</feature>
<gene>
    <name evidence="2" type="ORF">ML536_20910</name>
</gene>
<evidence type="ECO:0000313" key="3">
    <source>
        <dbReference type="Proteomes" id="UP001156140"/>
    </source>
</evidence>
<dbReference type="Proteomes" id="UP001156140">
    <property type="component" value="Unassembled WGS sequence"/>
</dbReference>
<feature type="transmembrane region" description="Helical" evidence="1">
    <location>
        <begin position="21"/>
        <end position="40"/>
    </location>
</feature>
<evidence type="ECO:0000256" key="1">
    <source>
        <dbReference type="SAM" id="Phobius"/>
    </source>
</evidence>